<feature type="compositionally biased region" description="Basic and acidic residues" evidence="8">
    <location>
        <begin position="818"/>
        <end position="831"/>
    </location>
</feature>
<feature type="compositionally biased region" description="Basic and acidic residues" evidence="8">
    <location>
        <begin position="292"/>
        <end position="306"/>
    </location>
</feature>
<dbReference type="GO" id="GO:0006281">
    <property type="term" value="P:DNA repair"/>
    <property type="evidence" value="ECO:0007669"/>
    <property type="project" value="UniProtKB-KW"/>
</dbReference>
<dbReference type="GO" id="GO:0007064">
    <property type="term" value="P:mitotic sister chromatid cohesion"/>
    <property type="evidence" value="ECO:0000318"/>
    <property type="project" value="GO_Central"/>
</dbReference>
<dbReference type="GO" id="GO:0005634">
    <property type="term" value="C:nucleus"/>
    <property type="evidence" value="ECO:0000318"/>
    <property type="project" value="GO_Central"/>
</dbReference>
<keyword evidence="5" id="KW-0234">DNA repair</keyword>
<protein>
    <submittedName>
        <fullName evidence="10">Sister chromatid cohesion protein PDS5 homolog C isoform X1</fullName>
    </submittedName>
    <submittedName>
        <fullName evidence="10">Uncharacterized protein isoform X1</fullName>
    </submittedName>
</protein>
<evidence type="ECO:0000256" key="5">
    <source>
        <dbReference type="ARBA" id="ARBA00023204"/>
    </source>
</evidence>
<feature type="compositionally biased region" description="Polar residues" evidence="8">
    <location>
        <begin position="307"/>
        <end position="331"/>
    </location>
</feature>
<dbReference type="SUPFAM" id="SSF48371">
    <property type="entry name" value="ARM repeat"/>
    <property type="match status" value="1"/>
</dbReference>
<dbReference type="AlphaFoldDB" id="A0A1S3ZKJ0"/>
<feature type="compositionally biased region" description="Basic and acidic residues" evidence="8">
    <location>
        <begin position="729"/>
        <end position="738"/>
    </location>
</feature>
<dbReference type="GO" id="GO:0051301">
    <property type="term" value="P:cell division"/>
    <property type="evidence" value="ECO:0007669"/>
    <property type="project" value="UniProtKB-KW"/>
</dbReference>
<feature type="compositionally biased region" description="Low complexity" evidence="8">
    <location>
        <begin position="715"/>
        <end position="728"/>
    </location>
</feature>
<evidence type="ECO:0000256" key="4">
    <source>
        <dbReference type="ARBA" id="ARBA00022776"/>
    </source>
</evidence>
<feature type="compositionally biased region" description="Basic and acidic residues" evidence="8">
    <location>
        <begin position="581"/>
        <end position="597"/>
    </location>
</feature>
<dbReference type="STRING" id="4097.A0A1S3ZKJ0"/>
<dbReference type="GO" id="GO:0000785">
    <property type="term" value="C:chromatin"/>
    <property type="evidence" value="ECO:0000318"/>
    <property type="project" value="GO_Central"/>
</dbReference>
<feature type="compositionally biased region" description="Basic residues" evidence="8">
    <location>
        <begin position="473"/>
        <end position="486"/>
    </location>
</feature>
<sequence length="865" mass="94007">MASSDKELEQQLVEAGNKLLQPLSSVDDELLLLLDRVESCLSRVEQSPAISMHDALSPLIKSLVADELLRHSDVDVKVAVASCVSEITRISAPNAPYDDDKMKDVFQLIVSSFENFHDECSRSYSKRALVLETVAKVRSCVIMLDLECDKLITEMFQHFLKEIRDFHSEDIFTYMATIMTVVLEESEEVTMELLTPLLATVKKHSKEVTPIAKKLVKTVFANCAPKLKPYLAQAVESLDLSLDEYSKSLTSVLEGTHIAVELGNDSSLRDQLAAGSKVARISLDEAGQMAESVREESCSDDVDHAVNKSSKSITSNGVSERNGESAAQTDSLIKVGNHDTGDLQDAAAKMTSKSDSDDSMVEKSMKSESRSAQAAKESAKKANSLINSAESSFQAPDDNEKEADGLPECRKNQNSDSESSTSDDPACEGFNSLEKKIEANLQHSTPKESEGDAINVAPTSPSRSLADECVGKKAGRGRPKKKKSSNKKQSVSKEVSEGTKNLEAKQVSRPSKEAPLEPSHEEKEDGSSSDAEAITPKQLGKKNEPRVKSQSQDGPSTKKDDGKKRAPAKARLVESTPSPDSPDKPAKDEGNQEEITKSAKRKQSSGKDRATEDVQYDESLVGLKVKVWWPHDRSFYEGVISAFDSGKRKHTVSYDDGEIEVLNLRKERWEFIQGDEVSEEDQIARPDVSSVVQKKKGRTIAESSAKHAKVEASPNSNLKGKSTKSGLKSRSEGKSDGRNEDDEPGSKSKAQPRKSTGKSVDDAEKVSGKSNIGSSTPKSKSEQESSSKTATKSKGKTPQSGSKPNANGTGKAKSSSSKVKETSDRKEKLTDPVKTPESTKDKLSVASKEQVSETKSGKKRGRGKR</sequence>
<feature type="compositionally biased region" description="Polar residues" evidence="8">
    <location>
        <begin position="385"/>
        <end position="394"/>
    </location>
</feature>
<dbReference type="PANTHER" id="PTHR12663">
    <property type="entry name" value="ANDROGEN INDUCED INHIBITOR OF PROLIFERATION AS3 / PDS5-RELATED"/>
    <property type="match status" value="1"/>
</dbReference>
<proteinExistence type="predicted"/>
<feature type="compositionally biased region" description="Basic and acidic residues" evidence="8">
    <location>
        <begin position="352"/>
        <end position="369"/>
    </location>
</feature>
<reference evidence="9" key="1">
    <citation type="journal article" date="2014" name="Nat. Commun.">
        <title>The tobacco genome sequence and its comparison with those of tomato and potato.</title>
        <authorList>
            <person name="Sierro N."/>
            <person name="Battey J.N."/>
            <person name="Ouadi S."/>
            <person name="Bakaher N."/>
            <person name="Bovet L."/>
            <person name="Willig A."/>
            <person name="Goepfert S."/>
            <person name="Peitsch M.C."/>
            <person name="Ivanov N.V."/>
        </authorList>
    </citation>
    <scope>NUCLEOTIDE SEQUENCE [LARGE SCALE GENOMIC DNA]</scope>
</reference>
<dbReference type="CDD" id="cd20404">
    <property type="entry name" value="Tudor_Agenet_AtEML-like"/>
    <property type="match status" value="1"/>
</dbReference>
<dbReference type="GeneID" id="107787947"/>
<dbReference type="GO" id="GO:0035825">
    <property type="term" value="P:homologous recombination"/>
    <property type="evidence" value="ECO:0007669"/>
    <property type="project" value="UniProtKB-ARBA"/>
</dbReference>
<feature type="compositionally biased region" description="Basic and acidic residues" evidence="8">
    <location>
        <begin position="510"/>
        <end position="526"/>
    </location>
</feature>
<feature type="compositionally biased region" description="Basic and acidic residues" evidence="8">
    <location>
        <begin position="494"/>
        <end position="503"/>
    </location>
</feature>
<dbReference type="PANTHER" id="PTHR12663:SF3">
    <property type="entry name" value="SISTER CHROMATID COHESION PROTEIN PDS5 HOMOLOG C"/>
    <property type="match status" value="1"/>
</dbReference>
<feature type="compositionally biased region" description="Polar residues" evidence="8">
    <location>
        <begin position="414"/>
        <end position="423"/>
    </location>
</feature>
<dbReference type="InterPro" id="IPR016024">
    <property type="entry name" value="ARM-type_fold"/>
</dbReference>
<dbReference type="RefSeq" id="XP_016465050.1">
    <property type="nucleotide sequence ID" value="XM_016609564.1"/>
</dbReference>
<keyword evidence="3" id="KW-0227">DNA damage</keyword>
<keyword evidence="4" id="KW-0498">Mitosis</keyword>
<dbReference type="RefSeq" id="XP_016465050.1">
    <property type="nucleotide sequence ID" value="XM_016609564.2"/>
</dbReference>
<feature type="compositionally biased region" description="Polar residues" evidence="8">
    <location>
        <begin position="798"/>
        <end position="817"/>
    </location>
</feature>
<accession>A0A1S3ZKJ0</accession>
<feature type="region of interest" description="Disordered" evidence="8">
    <location>
        <begin position="674"/>
        <end position="865"/>
    </location>
</feature>
<feature type="region of interest" description="Disordered" evidence="8">
    <location>
        <begin position="292"/>
        <end position="616"/>
    </location>
</feature>
<evidence type="ECO:0000256" key="7">
    <source>
        <dbReference type="ARBA" id="ARBA00023306"/>
    </source>
</evidence>
<evidence type="ECO:0000256" key="6">
    <source>
        <dbReference type="ARBA" id="ARBA00023242"/>
    </source>
</evidence>
<name>A0A1S3ZKJ0_TOBAC</name>
<dbReference type="Proteomes" id="UP000790787">
    <property type="component" value="Chromosome 1"/>
</dbReference>
<dbReference type="Gene3D" id="2.30.30.140">
    <property type="match status" value="1"/>
</dbReference>
<gene>
    <name evidence="10" type="primary">LOC107787947</name>
</gene>
<evidence type="ECO:0000256" key="2">
    <source>
        <dbReference type="ARBA" id="ARBA00022618"/>
    </source>
</evidence>
<dbReference type="SUPFAM" id="SSF63748">
    <property type="entry name" value="Tudor/PWWP/MBT"/>
    <property type="match status" value="1"/>
</dbReference>
<dbReference type="PaxDb" id="4097-A0A1S3ZKJ0"/>
<keyword evidence="7" id="KW-0131">Cell cycle</keyword>
<dbReference type="GO" id="GO:0140670">
    <property type="term" value="F:cohesin unloader activity"/>
    <property type="evidence" value="ECO:0000318"/>
    <property type="project" value="GO_Central"/>
</dbReference>
<dbReference type="SMR" id="A0A1S3ZKJ0"/>
<evidence type="ECO:0000256" key="1">
    <source>
        <dbReference type="ARBA" id="ARBA00004123"/>
    </source>
</evidence>
<feature type="compositionally biased region" description="Basic and acidic residues" evidence="8">
    <location>
        <begin position="402"/>
        <end position="413"/>
    </location>
</feature>
<keyword evidence="2" id="KW-0132">Cell division</keyword>
<dbReference type="Pfam" id="PF20168">
    <property type="entry name" value="PDS5"/>
    <property type="match status" value="1"/>
</dbReference>
<keyword evidence="6" id="KW-0539">Nucleus</keyword>
<dbReference type="KEGG" id="nta:107787947"/>
<evidence type="ECO:0000256" key="8">
    <source>
        <dbReference type="SAM" id="MobiDB-lite"/>
    </source>
</evidence>
<evidence type="ECO:0000313" key="9">
    <source>
        <dbReference type="Proteomes" id="UP000790787"/>
    </source>
</evidence>
<dbReference type="OrthoDB" id="1226497at2759"/>
<evidence type="ECO:0000256" key="3">
    <source>
        <dbReference type="ARBA" id="ARBA00022763"/>
    </source>
</evidence>
<reference evidence="10" key="2">
    <citation type="submission" date="2025-08" db="UniProtKB">
        <authorList>
            <consortium name="RefSeq"/>
        </authorList>
    </citation>
    <scope>IDENTIFICATION</scope>
    <source>
        <tissue evidence="10">Leaf</tissue>
    </source>
</reference>
<evidence type="ECO:0000313" key="10">
    <source>
        <dbReference type="RefSeq" id="XP_016465050.1"/>
    </source>
</evidence>
<keyword evidence="9" id="KW-1185">Reference proteome</keyword>
<comment type="subcellular location">
    <subcellularLocation>
        <location evidence="1">Nucleus</location>
    </subcellularLocation>
</comment>
<feature type="compositionally biased region" description="Low complexity" evidence="8">
    <location>
        <begin position="370"/>
        <end position="384"/>
    </location>
</feature>
<organism evidence="9 10">
    <name type="scientific">Nicotiana tabacum</name>
    <name type="common">Common tobacco</name>
    <dbReference type="NCBI Taxonomy" id="4097"/>
    <lineage>
        <taxon>Eukaryota</taxon>
        <taxon>Viridiplantae</taxon>
        <taxon>Streptophyta</taxon>
        <taxon>Embryophyta</taxon>
        <taxon>Tracheophyta</taxon>
        <taxon>Spermatophyta</taxon>
        <taxon>Magnoliopsida</taxon>
        <taxon>eudicotyledons</taxon>
        <taxon>Gunneridae</taxon>
        <taxon>Pentapetalae</taxon>
        <taxon>asterids</taxon>
        <taxon>lamiids</taxon>
        <taxon>Solanales</taxon>
        <taxon>Solanaceae</taxon>
        <taxon>Nicotianoideae</taxon>
        <taxon>Nicotianeae</taxon>
        <taxon>Nicotiana</taxon>
    </lineage>
</organism>
<dbReference type="InterPro" id="IPR039776">
    <property type="entry name" value="Pds5"/>
</dbReference>